<organism evidence="1 2">
    <name type="scientific">Brevundimonas lenta</name>
    <dbReference type="NCBI Taxonomy" id="424796"/>
    <lineage>
        <taxon>Bacteria</taxon>
        <taxon>Pseudomonadati</taxon>
        <taxon>Pseudomonadota</taxon>
        <taxon>Alphaproteobacteria</taxon>
        <taxon>Caulobacterales</taxon>
        <taxon>Caulobacteraceae</taxon>
        <taxon>Brevundimonas</taxon>
    </lineage>
</organism>
<evidence type="ECO:0000313" key="2">
    <source>
        <dbReference type="Proteomes" id="UP000529946"/>
    </source>
</evidence>
<dbReference type="Proteomes" id="UP000529946">
    <property type="component" value="Unassembled WGS sequence"/>
</dbReference>
<sequence>MLIAALALLLAQDAGPLEPGRSGQVQCYGPDVAARTCTAIGAYRFAEDGTIWNDAQNLINAAPRIVLHATAKVYVRNDAECARQENRGDDITAIEVDGVPLEGQALETARKQIADNMQTVLGDGEFCTTYHPNPDGSLRAAVTIDGVDRPEFESTVLWIDPAQGWTLALPQ</sequence>
<reference evidence="1 2" key="1">
    <citation type="submission" date="2020-08" db="EMBL/GenBank/DDBJ databases">
        <title>Genomic Encyclopedia of Type Strains, Phase IV (KMG-IV): sequencing the most valuable type-strain genomes for metagenomic binning, comparative biology and taxonomic classification.</title>
        <authorList>
            <person name="Goeker M."/>
        </authorList>
    </citation>
    <scope>NUCLEOTIDE SEQUENCE [LARGE SCALE GENOMIC DNA]</scope>
    <source>
        <strain evidence="1 2">DSM 23960</strain>
    </source>
</reference>
<proteinExistence type="predicted"/>
<evidence type="ECO:0000313" key="1">
    <source>
        <dbReference type="EMBL" id="MBB4084415.1"/>
    </source>
</evidence>
<name>A0A7W6JFV7_9CAUL</name>
<comment type="caution">
    <text evidence="1">The sequence shown here is derived from an EMBL/GenBank/DDBJ whole genome shotgun (WGS) entry which is preliminary data.</text>
</comment>
<accession>A0A7W6JFV7</accession>
<dbReference type="AlphaFoldDB" id="A0A7W6JFV7"/>
<gene>
    <name evidence="1" type="ORF">GGR12_003305</name>
</gene>
<dbReference type="EMBL" id="JACIDM010000004">
    <property type="protein sequence ID" value="MBB4084415.1"/>
    <property type="molecule type" value="Genomic_DNA"/>
</dbReference>
<keyword evidence="2" id="KW-1185">Reference proteome</keyword>
<dbReference type="RefSeq" id="WP_183205922.1">
    <property type="nucleotide sequence ID" value="NZ_BAAAER010000001.1"/>
</dbReference>
<protein>
    <submittedName>
        <fullName evidence="1">Uncharacterized protein</fullName>
    </submittedName>
</protein>